<evidence type="ECO:0000313" key="3">
    <source>
        <dbReference type="Proteomes" id="UP001597139"/>
    </source>
</evidence>
<evidence type="ECO:0000313" key="2">
    <source>
        <dbReference type="EMBL" id="MFD1567009.1"/>
    </source>
</evidence>
<dbReference type="AlphaFoldDB" id="A0ABD6BR01"/>
<protein>
    <submittedName>
        <fullName evidence="2">Uncharacterized protein</fullName>
    </submittedName>
</protein>
<name>A0ABD6BR01_9EURY</name>
<proteinExistence type="predicted"/>
<dbReference type="RefSeq" id="WP_267646547.1">
    <property type="nucleotide sequence ID" value="NZ_JANHGR010000001.1"/>
</dbReference>
<dbReference type="EMBL" id="JBHUCZ010000002">
    <property type="protein sequence ID" value="MFD1567009.1"/>
    <property type="molecule type" value="Genomic_DNA"/>
</dbReference>
<accession>A0ABD6BR01</accession>
<dbReference type="Proteomes" id="UP001597139">
    <property type="component" value="Unassembled WGS sequence"/>
</dbReference>
<keyword evidence="3" id="KW-1185">Reference proteome</keyword>
<evidence type="ECO:0000256" key="1">
    <source>
        <dbReference type="SAM" id="MobiDB-lite"/>
    </source>
</evidence>
<feature type="region of interest" description="Disordered" evidence="1">
    <location>
        <begin position="182"/>
        <end position="204"/>
    </location>
</feature>
<organism evidence="2 3">
    <name type="scientific">Halolamina litorea</name>
    <dbReference type="NCBI Taxonomy" id="1515593"/>
    <lineage>
        <taxon>Archaea</taxon>
        <taxon>Methanobacteriati</taxon>
        <taxon>Methanobacteriota</taxon>
        <taxon>Stenosarchaea group</taxon>
        <taxon>Halobacteria</taxon>
        <taxon>Halobacteriales</taxon>
        <taxon>Haloferacaceae</taxon>
    </lineage>
</organism>
<gene>
    <name evidence="2" type="ORF">ACFSAU_05860</name>
</gene>
<reference evidence="2 3" key="1">
    <citation type="journal article" date="2019" name="Int. J. Syst. Evol. Microbiol.">
        <title>The Global Catalogue of Microorganisms (GCM) 10K type strain sequencing project: providing services to taxonomists for standard genome sequencing and annotation.</title>
        <authorList>
            <consortium name="The Broad Institute Genomics Platform"/>
            <consortium name="The Broad Institute Genome Sequencing Center for Infectious Disease"/>
            <person name="Wu L."/>
            <person name="Ma J."/>
        </authorList>
    </citation>
    <scope>NUCLEOTIDE SEQUENCE [LARGE SCALE GENOMIC DNA]</scope>
    <source>
        <strain evidence="2 3">CGMCC 1.12859</strain>
    </source>
</reference>
<sequence>MDISPSIDRLERRFVERPANYLVEAELTFELKEILNDQLQPARLSGTHDSGGSRGDIPNHSEYADAVISTESIDRAHCEVSGTNFGLGSSQMKLDLVLFDEEVHLSLEGGSKKFRAEDLVTAVEVKFIKNAKYLREDSKRFNLIADDIDRLAGLPDYVDTYCLAFGNFDLTRRPDTEEALTSLQQRGEGVEVRHTHPRSSEGSN</sequence>
<comment type="caution">
    <text evidence="2">The sequence shown here is derived from an EMBL/GenBank/DDBJ whole genome shotgun (WGS) entry which is preliminary data.</text>
</comment>